<accession>A0A160P8M9</accession>
<feature type="transmembrane region" description="Helical" evidence="7">
    <location>
        <begin position="62"/>
        <end position="82"/>
    </location>
</feature>
<keyword evidence="5 7" id="KW-0472">Membrane</keyword>
<evidence type="ECO:0000256" key="6">
    <source>
        <dbReference type="SAM" id="MobiDB-lite"/>
    </source>
</evidence>
<evidence type="ECO:0000313" key="8">
    <source>
        <dbReference type="EMBL" id="BAU87706.1"/>
    </source>
</evidence>
<name>A0A160P8M9_STRLU</name>
<dbReference type="GO" id="GO:0071422">
    <property type="term" value="P:succinate transmembrane transport"/>
    <property type="evidence" value="ECO:0007669"/>
    <property type="project" value="TreeGrafter"/>
</dbReference>
<comment type="subcellular location">
    <subcellularLocation>
        <location evidence="1">Membrane</location>
        <topology evidence="1">Multi-pass membrane protein</topology>
    </subcellularLocation>
</comment>
<evidence type="ECO:0000313" key="9">
    <source>
        <dbReference type="Proteomes" id="UP000217676"/>
    </source>
</evidence>
<proteinExistence type="inferred from homology"/>
<feature type="transmembrane region" description="Helical" evidence="7">
    <location>
        <begin position="115"/>
        <end position="137"/>
    </location>
</feature>
<evidence type="ECO:0000256" key="2">
    <source>
        <dbReference type="ARBA" id="ARBA00005587"/>
    </source>
</evidence>
<dbReference type="AlphaFoldDB" id="A0A160P8M9"/>
<evidence type="ECO:0008006" key="10">
    <source>
        <dbReference type="Google" id="ProtNLM"/>
    </source>
</evidence>
<feature type="transmembrane region" description="Helical" evidence="7">
    <location>
        <begin position="144"/>
        <end position="162"/>
    </location>
</feature>
<dbReference type="GO" id="GO:0005886">
    <property type="term" value="C:plasma membrane"/>
    <property type="evidence" value="ECO:0007669"/>
    <property type="project" value="TreeGrafter"/>
</dbReference>
<dbReference type="Pfam" id="PF01184">
    <property type="entry name" value="Gpr1_Fun34_YaaH"/>
    <property type="match status" value="1"/>
</dbReference>
<dbReference type="InterPro" id="IPR047623">
    <property type="entry name" value="SatP"/>
</dbReference>
<feature type="transmembrane region" description="Helical" evidence="7">
    <location>
        <begin position="193"/>
        <end position="218"/>
    </location>
</feature>
<keyword evidence="9" id="KW-1185">Reference proteome</keyword>
<dbReference type="Proteomes" id="UP000217676">
    <property type="component" value="Chromosome"/>
</dbReference>
<protein>
    <recommendedName>
        <fullName evidence="10">GPR1/FUN34/yaaH family protein</fullName>
    </recommendedName>
</protein>
<feature type="compositionally biased region" description="Low complexity" evidence="6">
    <location>
        <begin position="1"/>
        <end position="16"/>
    </location>
</feature>
<comment type="similarity">
    <text evidence="2">Belongs to the acetate uptake transporter (AceTr) (TC 2.A.96) family.</text>
</comment>
<dbReference type="GO" id="GO:0015360">
    <property type="term" value="F:acetate:proton symporter activity"/>
    <property type="evidence" value="ECO:0007669"/>
    <property type="project" value="TreeGrafter"/>
</dbReference>
<dbReference type="PANTHER" id="PTHR30178:SF3">
    <property type="entry name" value="SUCCINATE-ACETATE_PROTON SYMPORTER SATP"/>
    <property type="match status" value="1"/>
</dbReference>
<evidence type="ECO:0000256" key="3">
    <source>
        <dbReference type="ARBA" id="ARBA00022692"/>
    </source>
</evidence>
<evidence type="ECO:0000256" key="7">
    <source>
        <dbReference type="SAM" id="Phobius"/>
    </source>
</evidence>
<feature type="region of interest" description="Disordered" evidence="6">
    <location>
        <begin position="1"/>
        <end position="40"/>
    </location>
</feature>
<dbReference type="RefSeq" id="WP_359872925.1">
    <property type="nucleotide sequence ID" value="NZ_JBEYHT010000004.1"/>
</dbReference>
<dbReference type="InterPro" id="IPR000791">
    <property type="entry name" value="Gpr1/Fun34/SatP-like"/>
</dbReference>
<sequence>MPEPTTEPTTDSTPLTMHATTDEPEEQTAAGDDPLRGGRRFEPDLRAMTRVNLRPIASPMPVGFYTVAIASVIVGCFQLGVFEDGARRAVGLAILPAFVLQFLVGVLAFGARDVLAATLMTCFSGLWLASALNMVLAPPDGTRVLGVLNAVFALFALLMAVVAGRKRALWLVLCTAVPRFTVAAVANLSGVEWLGLLSGALGLLLAAVAMYTAFALMLEDMRGEEVLPIGRSGPAHHAVEGSLSVQLRDLERQAGVRRTL</sequence>
<reference evidence="8 9" key="1">
    <citation type="journal article" date="2016" name="Genome Announc.">
        <title>Complete Genome Sequence of Thiostrepton-Producing Streptomyces laurentii ATCC 31255.</title>
        <authorList>
            <person name="Doi K."/>
            <person name="Fujino Y."/>
            <person name="Nagayoshi Y."/>
            <person name="Ohshima T."/>
            <person name="Ogata S."/>
        </authorList>
    </citation>
    <scope>NUCLEOTIDE SEQUENCE [LARGE SCALE GENOMIC DNA]</scope>
    <source>
        <strain evidence="8 9">ATCC 31255</strain>
    </source>
</reference>
<dbReference type="KEGG" id="slau:SLA_6840"/>
<dbReference type="EMBL" id="AP017424">
    <property type="protein sequence ID" value="BAU87706.1"/>
    <property type="molecule type" value="Genomic_DNA"/>
</dbReference>
<organism evidence="8 9">
    <name type="scientific">Streptomyces laurentii</name>
    <dbReference type="NCBI Taxonomy" id="39478"/>
    <lineage>
        <taxon>Bacteria</taxon>
        <taxon>Bacillati</taxon>
        <taxon>Actinomycetota</taxon>
        <taxon>Actinomycetes</taxon>
        <taxon>Kitasatosporales</taxon>
        <taxon>Streptomycetaceae</taxon>
        <taxon>Streptomyces</taxon>
    </lineage>
</organism>
<keyword evidence="4 7" id="KW-1133">Transmembrane helix</keyword>
<keyword evidence="3 7" id="KW-0812">Transmembrane</keyword>
<evidence type="ECO:0000256" key="5">
    <source>
        <dbReference type="ARBA" id="ARBA00023136"/>
    </source>
</evidence>
<evidence type="ECO:0000256" key="1">
    <source>
        <dbReference type="ARBA" id="ARBA00004141"/>
    </source>
</evidence>
<evidence type="ECO:0000256" key="4">
    <source>
        <dbReference type="ARBA" id="ARBA00022989"/>
    </source>
</evidence>
<feature type="transmembrane region" description="Helical" evidence="7">
    <location>
        <begin position="89"/>
        <end position="109"/>
    </location>
</feature>
<gene>
    <name evidence="8" type="ORF">SLA_6840</name>
</gene>
<dbReference type="PANTHER" id="PTHR30178">
    <property type="entry name" value="INNER MEMBRANE PROTEIN YAAH"/>
    <property type="match status" value="1"/>
</dbReference>